<dbReference type="Pfam" id="PF12770">
    <property type="entry name" value="CHAT"/>
    <property type="match status" value="1"/>
</dbReference>
<evidence type="ECO:0000313" key="3">
    <source>
        <dbReference type="Proteomes" id="UP000826300"/>
    </source>
</evidence>
<dbReference type="PANTHER" id="PTHR10098">
    <property type="entry name" value="RAPSYN-RELATED"/>
    <property type="match status" value="1"/>
</dbReference>
<keyword evidence="3" id="KW-1185">Reference proteome</keyword>
<dbReference type="AlphaFoldDB" id="A0A8G1EBV2"/>
<gene>
    <name evidence="2" type="ORF">JO391_19185</name>
</gene>
<proteinExistence type="predicted"/>
<dbReference type="PANTHER" id="PTHR10098:SF108">
    <property type="entry name" value="TETRATRICOPEPTIDE REPEAT PROTEIN 28"/>
    <property type="match status" value="1"/>
</dbReference>
<name>A0A8G1EBV2_9RHOB</name>
<evidence type="ECO:0000259" key="1">
    <source>
        <dbReference type="Pfam" id="PF12770"/>
    </source>
</evidence>
<protein>
    <submittedName>
        <fullName evidence="2">CHAT domain-containing protein</fullName>
    </submittedName>
</protein>
<dbReference type="RefSeq" id="WP_220662008.1">
    <property type="nucleotide sequence ID" value="NZ_CP069370.1"/>
</dbReference>
<dbReference type="KEGG" id="nsm:JO391_19185"/>
<feature type="domain" description="CHAT" evidence="1">
    <location>
        <begin position="185"/>
        <end position="508"/>
    </location>
</feature>
<accession>A0A8G1EBV2</accession>
<dbReference type="Proteomes" id="UP000826300">
    <property type="component" value="Chromosome"/>
</dbReference>
<evidence type="ECO:0000313" key="2">
    <source>
        <dbReference type="EMBL" id="QYZ69792.1"/>
    </source>
</evidence>
<dbReference type="EMBL" id="CP069370">
    <property type="protein sequence ID" value="QYZ69792.1"/>
    <property type="molecule type" value="Genomic_DNA"/>
</dbReference>
<organism evidence="2 3">
    <name type="scientific">Neotabrizicola shimadae</name>
    <dbReference type="NCBI Taxonomy" id="2807096"/>
    <lineage>
        <taxon>Bacteria</taxon>
        <taxon>Pseudomonadati</taxon>
        <taxon>Pseudomonadota</taxon>
        <taxon>Alphaproteobacteria</taxon>
        <taxon>Rhodobacterales</taxon>
        <taxon>Paracoccaceae</taxon>
        <taxon>Neotabrizicola</taxon>
    </lineage>
</organism>
<sequence>MSEAFVAAQVASTSQAGAALRQISVREAAGDGVLAGLVKERQALQDRYRRVQTSLMAPSADRVALAGEGDELAAQIAALDRRIAAEYPDFSALTKPAALSVADVQAVLRPDEALVLTFTGEETTFVWAISKQRAGWLSVAAGQPLLDQVVSELRLGLDPSAVTRGAAALDDAEAPASGRTGFRRDLAERLYGYLLRPLEPVIGPAGTLYVVTDGPLTSLPFSVLVTEPPVGEDDDPAALRATKWLIRDHALVTLPSVDSLRLIRSLPPLPSSPREFLGFGDPALEGGTTLAALSRGAGVMRSGMADVTQLRALPPLPQTRTELLTIAATLGAPESDVRLGPTASEGAVKSMDLKSARVLAFATHGLLSGELEGLTEPALVMSPPDRPSRADDGLLTASEISSLTLSADWVLLSACNTAGGDGPGAEGLSGLARAFLFAGARSILVSHWPVRDDAAARLTTDTFRALTEGRAETKAQALRLAMLGLMEDPRDPSLAAPSAWAPFVLVGDGG</sequence>
<dbReference type="InterPro" id="IPR024983">
    <property type="entry name" value="CHAT_dom"/>
</dbReference>
<reference evidence="2" key="1">
    <citation type="submission" date="2021-02" db="EMBL/GenBank/DDBJ databases">
        <title>Rhodobacter shimadae sp. nov., an aerobic anoxygenic phototrophic bacterium isolated from a hot spring.</title>
        <authorList>
            <person name="Muramatsu S."/>
            <person name="Haruta S."/>
            <person name="Hirose S."/>
            <person name="Hanada S."/>
        </authorList>
    </citation>
    <scope>NUCLEOTIDE SEQUENCE</scope>
    <source>
        <strain evidence="2">N10</strain>
    </source>
</reference>